<evidence type="ECO:0000256" key="2">
    <source>
        <dbReference type="ARBA" id="ARBA00022827"/>
    </source>
</evidence>
<name>A0A319EWS8_9EURO</name>
<keyword evidence="1" id="KW-0285">Flavoprotein</keyword>
<keyword evidence="4" id="KW-0560">Oxidoreductase</keyword>
<dbReference type="STRING" id="1448320.A0A319EWS8"/>
<dbReference type="GO" id="GO:0050661">
    <property type="term" value="F:NADP binding"/>
    <property type="evidence" value="ECO:0007669"/>
    <property type="project" value="InterPro"/>
</dbReference>
<gene>
    <name evidence="5" type="ORF">BO71DRAFT_397461</name>
    <name evidence="6" type="ORF">BO71DRAFT_397467</name>
</gene>
<keyword evidence="2" id="KW-0274">FAD</keyword>
<dbReference type="Pfam" id="PF00743">
    <property type="entry name" value="FMO-like"/>
    <property type="match status" value="1"/>
</dbReference>
<keyword evidence="6" id="KW-0503">Monooxygenase</keyword>
<accession>A0A319EWS8</accession>
<evidence type="ECO:0000313" key="6">
    <source>
        <dbReference type="EMBL" id="PYH96082.1"/>
    </source>
</evidence>
<proteinExistence type="predicted"/>
<dbReference type="VEuPathDB" id="FungiDB:BO71DRAFT_397467"/>
<evidence type="ECO:0000313" key="5">
    <source>
        <dbReference type="EMBL" id="PYH96077.1"/>
    </source>
</evidence>
<dbReference type="SUPFAM" id="SSF51905">
    <property type="entry name" value="FAD/NAD(P)-binding domain"/>
    <property type="match status" value="2"/>
</dbReference>
<dbReference type="Proteomes" id="UP000247810">
    <property type="component" value="Unassembled WGS sequence"/>
</dbReference>
<evidence type="ECO:0000313" key="7">
    <source>
        <dbReference type="Proteomes" id="UP000247810"/>
    </source>
</evidence>
<dbReference type="EMBL" id="KZ825843">
    <property type="protein sequence ID" value="PYH96077.1"/>
    <property type="molecule type" value="Genomic_DNA"/>
</dbReference>
<evidence type="ECO:0000256" key="3">
    <source>
        <dbReference type="ARBA" id="ARBA00022857"/>
    </source>
</evidence>
<protein>
    <submittedName>
        <fullName evidence="6">Cyclohexanone monooxygenase</fullName>
    </submittedName>
</protein>
<dbReference type="VEuPathDB" id="FungiDB:BO71DRAFT_397461"/>
<dbReference type="PANTHER" id="PTHR43098:SF5">
    <property type="entry name" value="DUAL-FUNCTIONAL MONOOXYGENASE_METHYLTRANSFERASE PSOF"/>
    <property type="match status" value="1"/>
</dbReference>
<keyword evidence="3" id="KW-0521">NADP</keyword>
<dbReference type="InterPro" id="IPR050775">
    <property type="entry name" value="FAD-binding_Monooxygenases"/>
</dbReference>
<keyword evidence="7" id="KW-1185">Reference proteome</keyword>
<organism evidence="6 7">
    <name type="scientific">Aspergillus ellipticus CBS 707.79</name>
    <dbReference type="NCBI Taxonomy" id="1448320"/>
    <lineage>
        <taxon>Eukaryota</taxon>
        <taxon>Fungi</taxon>
        <taxon>Dikarya</taxon>
        <taxon>Ascomycota</taxon>
        <taxon>Pezizomycotina</taxon>
        <taxon>Eurotiomycetes</taxon>
        <taxon>Eurotiomycetidae</taxon>
        <taxon>Eurotiales</taxon>
        <taxon>Aspergillaceae</taxon>
        <taxon>Aspergillus</taxon>
        <taxon>Aspergillus subgen. Circumdati</taxon>
    </lineage>
</organism>
<dbReference type="GO" id="GO:0004499">
    <property type="term" value="F:N,N-dimethylaniline monooxygenase activity"/>
    <property type="evidence" value="ECO:0007669"/>
    <property type="project" value="InterPro"/>
</dbReference>
<dbReference type="AlphaFoldDB" id="A0A319EWS8"/>
<dbReference type="PANTHER" id="PTHR43098">
    <property type="entry name" value="L-ORNITHINE N(5)-MONOOXYGENASE-RELATED"/>
    <property type="match status" value="1"/>
</dbReference>
<evidence type="ECO:0000256" key="1">
    <source>
        <dbReference type="ARBA" id="ARBA00022630"/>
    </source>
</evidence>
<dbReference type="InterPro" id="IPR020946">
    <property type="entry name" value="Flavin_mOase-like"/>
</dbReference>
<dbReference type="InterPro" id="IPR036188">
    <property type="entry name" value="FAD/NAD-bd_sf"/>
</dbReference>
<reference evidence="6 7" key="1">
    <citation type="submission" date="2018-02" db="EMBL/GenBank/DDBJ databases">
        <title>The genomes of Aspergillus section Nigri reveals drivers in fungal speciation.</title>
        <authorList>
            <consortium name="DOE Joint Genome Institute"/>
            <person name="Vesth T.C."/>
            <person name="Nybo J."/>
            <person name="Theobald S."/>
            <person name="Brandl J."/>
            <person name="Frisvad J.C."/>
            <person name="Nielsen K.F."/>
            <person name="Lyhne E.K."/>
            <person name="Kogle M.E."/>
            <person name="Kuo A."/>
            <person name="Riley R."/>
            <person name="Clum A."/>
            <person name="Nolan M."/>
            <person name="Lipzen A."/>
            <person name="Salamov A."/>
            <person name="Henrissat B."/>
            <person name="Wiebenga A."/>
            <person name="De vries R.P."/>
            <person name="Grigoriev I.V."/>
            <person name="Mortensen U.H."/>
            <person name="Andersen M.R."/>
            <person name="Baker S.E."/>
        </authorList>
    </citation>
    <scope>NUCLEOTIDE SEQUENCE [LARGE SCALE GENOMIC DNA]</scope>
    <source>
        <strain evidence="6 7">CBS 707.79</strain>
    </source>
</reference>
<dbReference type="GO" id="GO:0050660">
    <property type="term" value="F:flavin adenine dinucleotide binding"/>
    <property type="evidence" value="ECO:0007669"/>
    <property type="project" value="InterPro"/>
</dbReference>
<dbReference type="OrthoDB" id="66881at2759"/>
<evidence type="ECO:0000256" key="4">
    <source>
        <dbReference type="ARBA" id="ARBA00023002"/>
    </source>
</evidence>
<sequence>MAQEQHLDALVVGAGLTGIYALHSLLGEGLTVQAVEKANEVGGTWYANKYPGALSDTWSYVYRYSFDKELLQNYPAARWYSTQPEILDYLKHVVEKHDLRKHIQFNTEMMAAHWDDDAKRWKVQCQTGDVFHVRYLITAPGLLVKPNMPAIPGFDTFQGQIGHTATWDSSIQLENKRVGVVGVGSSGVQVVTAIASKVKSLHVFIRRPQYSVPTNDRPITPEEREAINKQYPEIWNDVNSSVLGMGFPEPARSFMSVEPQEREKIMEGIWKTGNALQLMFGAFSDIAVDKAANEEVCRFLRKKIAGIVKDPQKLDVLTPKEPFARRPLSDGGYFKQFNRENVHAIDVMKHPITEVTPGGMRTADGKLHELDVIIIATGFQAIDGSYAQMEIRGRQKSDNLRDLWKRVGLRAYMGCSVSGYPNLLMALGPMVAFSNIPPLAQTHVDFLRVLIRRAEEISKQTGRQCEIEATEQAEQDWAEVCDKAAGMTLFPQTSSWLFKTDVPGKEKATLFYLRGLGRFRATLDEIKAQGFTGFKGPFGPSEEQRARL</sequence>
<dbReference type="EMBL" id="KZ825843">
    <property type="protein sequence ID" value="PYH96082.1"/>
    <property type="molecule type" value="Genomic_DNA"/>
</dbReference>
<dbReference type="Gene3D" id="3.50.50.60">
    <property type="entry name" value="FAD/NAD(P)-binding domain"/>
    <property type="match status" value="2"/>
</dbReference>